<reference evidence="1 2" key="1">
    <citation type="journal article" date="2014" name="Genome Biol.">
        <title>Transcriptome and methylome profiling reveals relics of genome dominance in the mesopolyploid Brassica oleracea.</title>
        <authorList>
            <person name="Parkin I.A."/>
            <person name="Koh C."/>
            <person name="Tang H."/>
            <person name="Robinson S.J."/>
            <person name="Kagale S."/>
            <person name="Clarke W.E."/>
            <person name="Town C.D."/>
            <person name="Nixon J."/>
            <person name="Krishnakumar V."/>
            <person name="Bidwell S.L."/>
            <person name="Denoeud F."/>
            <person name="Belcram H."/>
            <person name="Links M.G."/>
            <person name="Just J."/>
            <person name="Clarke C."/>
            <person name="Bender T."/>
            <person name="Huebert T."/>
            <person name="Mason A.S."/>
            <person name="Pires J.C."/>
            <person name="Barker G."/>
            <person name="Moore J."/>
            <person name="Walley P.G."/>
            <person name="Manoli S."/>
            <person name="Batley J."/>
            <person name="Edwards D."/>
            <person name="Nelson M.N."/>
            <person name="Wang X."/>
            <person name="Paterson A.H."/>
            <person name="King G."/>
            <person name="Bancroft I."/>
            <person name="Chalhoub B."/>
            <person name="Sharpe A.G."/>
        </authorList>
    </citation>
    <scope>NUCLEOTIDE SEQUENCE</scope>
    <source>
        <strain evidence="1 2">cv. TO1000</strain>
    </source>
</reference>
<dbReference type="Proteomes" id="UP000032141">
    <property type="component" value="Chromosome C6"/>
</dbReference>
<dbReference type="EnsemblPlants" id="Bo6g098510.1">
    <property type="protein sequence ID" value="Bo6g098510.1"/>
    <property type="gene ID" value="Bo6g098510"/>
</dbReference>
<reference evidence="1" key="2">
    <citation type="submission" date="2015-03" db="UniProtKB">
        <authorList>
            <consortium name="EnsemblPlants"/>
        </authorList>
    </citation>
    <scope>IDENTIFICATION</scope>
</reference>
<organism evidence="1 2">
    <name type="scientific">Brassica oleracea var. oleracea</name>
    <dbReference type="NCBI Taxonomy" id="109376"/>
    <lineage>
        <taxon>Eukaryota</taxon>
        <taxon>Viridiplantae</taxon>
        <taxon>Streptophyta</taxon>
        <taxon>Embryophyta</taxon>
        <taxon>Tracheophyta</taxon>
        <taxon>Spermatophyta</taxon>
        <taxon>Magnoliopsida</taxon>
        <taxon>eudicotyledons</taxon>
        <taxon>Gunneridae</taxon>
        <taxon>Pentapetalae</taxon>
        <taxon>rosids</taxon>
        <taxon>malvids</taxon>
        <taxon>Brassicales</taxon>
        <taxon>Brassicaceae</taxon>
        <taxon>Brassiceae</taxon>
        <taxon>Brassica</taxon>
    </lineage>
</organism>
<evidence type="ECO:0008006" key="3">
    <source>
        <dbReference type="Google" id="ProtNLM"/>
    </source>
</evidence>
<name>A0A0D3CXZ5_BRAOL</name>
<evidence type="ECO:0000313" key="1">
    <source>
        <dbReference type="EnsemblPlants" id="Bo6g098510.1"/>
    </source>
</evidence>
<dbReference type="eggNOG" id="KOG1075">
    <property type="taxonomic scope" value="Eukaryota"/>
</dbReference>
<dbReference type="SUPFAM" id="SSF56219">
    <property type="entry name" value="DNase I-like"/>
    <property type="match status" value="1"/>
</dbReference>
<dbReference type="AlphaFoldDB" id="A0A0D3CXZ5"/>
<dbReference type="Gramene" id="Bo6g098510.1">
    <property type="protein sequence ID" value="Bo6g098510.1"/>
    <property type="gene ID" value="Bo6g098510"/>
</dbReference>
<evidence type="ECO:0000313" key="2">
    <source>
        <dbReference type="Proteomes" id="UP000032141"/>
    </source>
</evidence>
<dbReference type="Gene3D" id="3.60.10.10">
    <property type="entry name" value="Endonuclease/exonuclease/phosphatase"/>
    <property type="match status" value="1"/>
</dbReference>
<protein>
    <recommendedName>
        <fullName evidence="3">Endonuclease/exonuclease/phosphatase domain-containing protein</fullName>
    </recommendedName>
</protein>
<dbReference type="HOGENOM" id="CLU_1398131_0_0_1"/>
<keyword evidence="2" id="KW-1185">Reference proteome</keyword>
<dbReference type="InterPro" id="IPR036691">
    <property type="entry name" value="Endo/exonu/phosph_ase_sf"/>
</dbReference>
<accession>A0A0D3CXZ5</accession>
<sequence>MSKVCRGWNFTSNHSEDADGRIILIWKDTVAVRVLQQSRQSVTCEVKLPGSPQFVFTAIYAENERADRNDLWVELLSLYQTYSLDTVPWILGGDFNQIIHPAEHSLPEPERSWDRVLGQLQAQSRYSLTGTLLRLCWQACIYWTWTERNGRLHRLTFRTPESVSRTLVRQITDRISSLRDSNPAVASSIMQQWLA</sequence>
<proteinExistence type="predicted"/>